<dbReference type="InterPro" id="IPR005039">
    <property type="entry name" value="Ant_C"/>
</dbReference>
<protein>
    <recommendedName>
        <fullName evidence="5">AntA/AntB antirepressor domain-containing protein</fullName>
    </recommendedName>
</protein>
<reference evidence="3 4" key="1">
    <citation type="journal article" date="2019" name="Appl. Microbiol. Biotechnol.">
        <title>Uncovering carbohydrate metabolism through a genotype-phenotype association study of 56 lactic acid bacteria genomes.</title>
        <authorList>
            <person name="Buron-Moles G."/>
            <person name="Chailyan A."/>
            <person name="Dolejs I."/>
            <person name="Forster J."/>
            <person name="Miks M.H."/>
        </authorList>
    </citation>
    <scope>NUCLEOTIDE SEQUENCE [LARGE SCALE GENOMIC DNA]</scope>
    <source>
        <strain evidence="3 4">ATCC 700006</strain>
    </source>
</reference>
<dbReference type="AlphaFoldDB" id="A0A4R5N825"/>
<dbReference type="Pfam" id="PF03374">
    <property type="entry name" value="ANT"/>
    <property type="match status" value="1"/>
</dbReference>
<dbReference type="Proteomes" id="UP000295681">
    <property type="component" value="Unassembled WGS sequence"/>
</dbReference>
<gene>
    <name evidence="3" type="ORF">C5L23_000352</name>
</gene>
<organism evidence="3 4">
    <name type="scientific">Leuconostoc fallax</name>
    <dbReference type="NCBI Taxonomy" id="1251"/>
    <lineage>
        <taxon>Bacteria</taxon>
        <taxon>Bacillati</taxon>
        <taxon>Bacillota</taxon>
        <taxon>Bacilli</taxon>
        <taxon>Lactobacillales</taxon>
        <taxon>Lactobacillaceae</taxon>
        <taxon>Leuconostoc</taxon>
    </lineage>
</organism>
<dbReference type="GO" id="GO:0003677">
    <property type="term" value="F:DNA binding"/>
    <property type="evidence" value="ECO:0007669"/>
    <property type="project" value="InterPro"/>
</dbReference>
<dbReference type="RefSeq" id="WP_010007840.1">
    <property type="nucleotide sequence ID" value="NZ_PUFI01000014.1"/>
</dbReference>
<evidence type="ECO:0008006" key="5">
    <source>
        <dbReference type="Google" id="ProtNLM"/>
    </source>
</evidence>
<keyword evidence="4" id="KW-1185">Reference proteome</keyword>
<name>A0A4R5N825_9LACO</name>
<evidence type="ECO:0000259" key="2">
    <source>
        <dbReference type="Pfam" id="PF08346"/>
    </source>
</evidence>
<evidence type="ECO:0000313" key="4">
    <source>
        <dbReference type="Proteomes" id="UP000295681"/>
    </source>
</evidence>
<evidence type="ECO:0000259" key="1">
    <source>
        <dbReference type="Pfam" id="PF03374"/>
    </source>
</evidence>
<sequence>MQEVIKINQNEQGEAQVSARELYQALGVKKRFSAWFTQNSDQLIDGADFTGVLGGTPVKGGNGNVQYLQDYSLTVDAAKQIALMSGTEKGKQVRMYFIQVEKAWNSPDQIMARALQISKMKLENRDKLIAEMKPKALFADAVATSETSVLVGELAKILKQNGVDTGATRLFSWLRNNGYLIRRKGTDYNMPTQKSMELRLFEITETSITRSNGSITVSKTPKVTGKGQQYFINKFLKEKVG</sequence>
<feature type="domain" description="AntA/AntB antirepressor" evidence="2">
    <location>
        <begin position="17"/>
        <end position="85"/>
    </location>
</feature>
<dbReference type="STRING" id="907931.GCA_000165675_00998"/>
<accession>A0A4R5N825</accession>
<dbReference type="EMBL" id="PUFI01000014">
    <property type="protein sequence ID" value="TDG68046.1"/>
    <property type="molecule type" value="Genomic_DNA"/>
</dbReference>
<evidence type="ECO:0000313" key="3">
    <source>
        <dbReference type="EMBL" id="TDG68046.1"/>
    </source>
</evidence>
<dbReference type="Pfam" id="PF08346">
    <property type="entry name" value="AntA"/>
    <property type="match status" value="1"/>
</dbReference>
<proteinExistence type="predicted"/>
<dbReference type="InterPro" id="IPR013557">
    <property type="entry name" value="AntA/B_antirep"/>
</dbReference>
<comment type="caution">
    <text evidence="3">The sequence shown here is derived from an EMBL/GenBank/DDBJ whole genome shotgun (WGS) entry which is preliminary data.</text>
</comment>
<feature type="domain" description="Antirepressor protein C-terminal" evidence="1">
    <location>
        <begin position="129"/>
        <end position="237"/>
    </location>
</feature>